<dbReference type="Proteomes" id="UP000567179">
    <property type="component" value="Unassembled WGS sequence"/>
</dbReference>
<comment type="caution">
    <text evidence="2">The sequence shown here is derived from an EMBL/GenBank/DDBJ whole genome shotgun (WGS) entry which is preliminary data.</text>
</comment>
<dbReference type="AlphaFoldDB" id="A0A8H5F8P3"/>
<dbReference type="Gene3D" id="2.130.10.10">
    <property type="entry name" value="YVTN repeat-like/Quinoprotein amine dehydrogenase"/>
    <property type="match status" value="1"/>
</dbReference>
<sequence length="282" mass="31894">MLGMWKVWACWTCWAAMIEDVRRELKMEDALGVINGVKHSPLPPFSMTRITDLRTLYMSHWEPTKCSTLTSVAISKGGAYFVVGDEYGNIWIGTSKTKQFMRSHHIEGCVNILFWIHLSSKPLLVAATTTGEVHVWQHNATNFTLRLQHTFEFCVHVLALNKENNQLAVSTGYDVHLYSNPLQAGCLPVPVKTWTGRTPPTNGQTFLKYPVAIGLHFTPLHQLFISYKAGYCQFKRGHTSLSPSGTVAVSGNLYNGFDIFSILDWQYTSGNNYLYTALRRLR</sequence>
<dbReference type="EMBL" id="JAACJJ010000014">
    <property type="protein sequence ID" value="KAF5327824.1"/>
    <property type="molecule type" value="Genomic_DNA"/>
</dbReference>
<organism evidence="2 3">
    <name type="scientific">Psilocybe cf. subviscida</name>
    <dbReference type="NCBI Taxonomy" id="2480587"/>
    <lineage>
        <taxon>Eukaryota</taxon>
        <taxon>Fungi</taxon>
        <taxon>Dikarya</taxon>
        <taxon>Basidiomycota</taxon>
        <taxon>Agaricomycotina</taxon>
        <taxon>Agaricomycetes</taxon>
        <taxon>Agaricomycetidae</taxon>
        <taxon>Agaricales</taxon>
        <taxon>Agaricineae</taxon>
        <taxon>Strophariaceae</taxon>
        <taxon>Psilocybe</taxon>
    </lineage>
</organism>
<name>A0A8H5F8P3_9AGAR</name>
<gene>
    <name evidence="2" type="ORF">D9619_004935</name>
</gene>
<keyword evidence="3" id="KW-1185">Reference proteome</keyword>
<evidence type="ECO:0000313" key="2">
    <source>
        <dbReference type="EMBL" id="KAF5327824.1"/>
    </source>
</evidence>
<dbReference type="SUPFAM" id="SSF50978">
    <property type="entry name" value="WD40 repeat-like"/>
    <property type="match status" value="1"/>
</dbReference>
<reference evidence="2 3" key="1">
    <citation type="journal article" date="2020" name="ISME J.">
        <title>Uncovering the hidden diversity of litter-decomposition mechanisms in mushroom-forming fungi.</title>
        <authorList>
            <person name="Floudas D."/>
            <person name="Bentzer J."/>
            <person name="Ahren D."/>
            <person name="Johansson T."/>
            <person name="Persson P."/>
            <person name="Tunlid A."/>
        </authorList>
    </citation>
    <scope>NUCLEOTIDE SEQUENCE [LARGE SCALE GENOMIC DNA]</scope>
    <source>
        <strain evidence="2 3">CBS 101986</strain>
    </source>
</reference>
<feature type="chain" id="PRO_5034657227" evidence="1">
    <location>
        <begin position="16"/>
        <end position="282"/>
    </location>
</feature>
<proteinExistence type="predicted"/>
<evidence type="ECO:0000256" key="1">
    <source>
        <dbReference type="SAM" id="SignalP"/>
    </source>
</evidence>
<accession>A0A8H5F8P3</accession>
<protein>
    <submittedName>
        <fullName evidence="2">Uncharacterized protein</fullName>
    </submittedName>
</protein>
<dbReference type="InterPro" id="IPR036322">
    <property type="entry name" value="WD40_repeat_dom_sf"/>
</dbReference>
<evidence type="ECO:0000313" key="3">
    <source>
        <dbReference type="Proteomes" id="UP000567179"/>
    </source>
</evidence>
<dbReference type="InterPro" id="IPR015943">
    <property type="entry name" value="WD40/YVTN_repeat-like_dom_sf"/>
</dbReference>
<feature type="signal peptide" evidence="1">
    <location>
        <begin position="1"/>
        <end position="15"/>
    </location>
</feature>
<keyword evidence="1" id="KW-0732">Signal</keyword>